<proteinExistence type="predicted"/>
<dbReference type="AlphaFoldDB" id="A0A7R8WS21"/>
<dbReference type="EMBL" id="OB667534">
    <property type="protein sequence ID" value="CAD7234020.1"/>
    <property type="molecule type" value="Genomic_DNA"/>
</dbReference>
<gene>
    <name evidence="1" type="ORF">CTOB1V02_LOCUS11838</name>
</gene>
<dbReference type="OrthoDB" id="6419576at2759"/>
<organism evidence="1">
    <name type="scientific">Cyprideis torosa</name>
    <dbReference type="NCBI Taxonomy" id="163714"/>
    <lineage>
        <taxon>Eukaryota</taxon>
        <taxon>Metazoa</taxon>
        <taxon>Ecdysozoa</taxon>
        <taxon>Arthropoda</taxon>
        <taxon>Crustacea</taxon>
        <taxon>Oligostraca</taxon>
        <taxon>Ostracoda</taxon>
        <taxon>Podocopa</taxon>
        <taxon>Podocopida</taxon>
        <taxon>Cytherocopina</taxon>
        <taxon>Cytheroidea</taxon>
        <taxon>Cytherideidae</taxon>
        <taxon>Cyprideis</taxon>
    </lineage>
</organism>
<dbReference type="Pfam" id="PF16984">
    <property type="entry name" value="Grp7_allergen"/>
    <property type="match status" value="1"/>
</dbReference>
<name>A0A7R8WS21_9CRUS</name>
<protein>
    <submittedName>
        <fullName evidence="1">Uncharacterized protein</fullName>
    </submittedName>
</protein>
<evidence type="ECO:0000313" key="1">
    <source>
        <dbReference type="EMBL" id="CAD7234020.1"/>
    </source>
</evidence>
<sequence>MVAGGLDPFLKDLFTWTINNQNTDLALELNGLSVTGGSNFVNPHVDFNLIRLTLAMNFTWENLLVHADRFSLYWVFSPDIDPNQNLYGRWQIIARTLIIATFNQAVDGLSLQDVLDMLLGNGGSKSILELPFEAPKTALALPKENANEYVDRIMENGRALILANGWDNFDLPDQIAEFSETVLGITWHGSATMTQGFLNGLETISRAGDAALELIGEGINIRTSLGFNDLFGGYRMRVEFMGIGLTAYAEVTIRTLEFYLDATITIGDETTPTQAIINEFKIGNPGYISINITGLGPLNFILELLGGIILNIFDGLIVGAISDNLQNVLQEILDNLTQPPTQFLNML</sequence>
<reference evidence="1" key="1">
    <citation type="submission" date="2020-11" db="EMBL/GenBank/DDBJ databases">
        <authorList>
            <person name="Tran Van P."/>
        </authorList>
    </citation>
    <scope>NUCLEOTIDE SEQUENCE</scope>
</reference>
<dbReference type="Gene3D" id="3.15.10.50">
    <property type="match status" value="1"/>
</dbReference>
<dbReference type="InterPro" id="IPR038602">
    <property type="entry name" value="Mite_allergen_7_sf"/>
</dbReference>
<accession>A0A7R8WS21</accession>
<dbReference type="InterPro" id="IPR020234">
    <property type="entry name" value="Mite_allergen_group-7"/>
</dbReference>